<proteinExistence type="predicted"/>
<sequence length="131" mass="14658">MDGCEFLSVVYEGSNFITMESRCLSEIEVEFCGPSTSSRFCRIATKETIADAGHSDIDRQNTLSLSIKCLTAYHSSGSVRIRLIDSLFLPVWSGSIRTDPLLLLSRTNKARARDPSPIHQRPPHRITFLNV</sequence>
<reference evidence="1 2" key="1">
    <citation type="submission" date="2021-06" db="EMBL/GenBank/DDBJ databases">
        <title>Caerostris darwini draft genome.</title>
        <authorList>
            <person name="Kono N."/>
            <person name="Arakawa K."/>
        </authorList>
    </citation>
    <scope>NUCLEOTIDE SEQUENCE [LARGE SCALE GENOMIC DNA]</scope>
</reference>
<protein>
    <submittedName>
        <fullName evidence="1">Uncharacterized protein</fullName>
    </submittedName>
</protein>
<name>A0AAV4WZ41_9ARAC</name>
<evidence type="ECO:0000313" key="2">
    <source>
        <dbReference type="Proteomes" id="UP001054837"/>
    </source>
</evidence>
<organism evidence="1 2">
    <name type="scientific">Caerostris darwini</name>
    <dbReference type="NCBI Taxonomy" id="1538125"/>
    <lineage>
        <taxon>Eukaryota</taxon>
        <taxon>Metazoa</taxon>
        <taxon>Ecdysozoa</taxon>
        <taxon>Arthropoda</taxon>
        <taxon>Chelicerata</taxon>
        <taxon>Arachnida</taxon>
        <taxon>Araneae</taxon>
        <taxon>Araneomorphae</taxon>
        <taxon>Entelegynae</taxon>
        <taxon>Araneoidea</taxon>
        <taxon>Araneidae</taxon>
        <taxon>Caerostris</taxon>
    </lineage>
</organism>
<dbReference type="Proteomes" id="UP001054837">
    <property type="component" value="Unassembled WGS sequence"/>
</dbReference>
<keyword evidence="2" id="KW-1185">Reference proteome</keyword>
<evidence type="ECO:0000313" key="1">
    <source>
        <dbReference type="EMBL" id="GIY87613.1"/>
    </source>
</evidence>
<comment type="caution">
    <text evidence="1">The sequence shown here is derived from an EMBL/GenBank/DDBJ whole genome shotgun (WGS) entry which is preliminary data.</text>
</comment>
<accession>A0AAV4WZ41</accession>
<dbReference type="EMBL" id="BPLQ01015359">
    <property type="protein sequence ID" value="GIY87613.1"/>
    <property type="molecule type" value="Genomic_DNA"/>
</dbReference>
<dbReference type="AlphaFoldDB" id="A0AAV4WZ41"/>
<gene>
    <name evidence="1" type="ORF">CDAR_53801</name>
</gene>